<dbReference type="AlphaFoldDB" id="A0A4S8R9L9"/>
<sequence length="268" mass="29899">MPTMKTPYASCYSISSRPQYHSQDEKSQVTIERRPKFDPALDELIIGTYAIAANPNLFVTSYPNVLSGNFSDTIESVGSSITKFDVGERVTGFAAVIYNGKIYDRVWQSCRETATTNILDDLSFEDASTFPMAMAMDKVAIGFYLLLDFLRMLGRRKKSNEGMLIWGDTSSVRTVVIQLCNLAGYIVFTTAREKHYKYLESTGATATFNYRDPEVVRNIARKVNTSNMYLTIGFDATLENDTPQLPADISSAKGHGKSKLGLTLPWPK</sequence>
<comment type="caution">
    <text evidence="4">The sequence shown here is derived from an EMBL/GenBank/DDBJ whole genome shotgun (WGS) entry which is preliminary data.</text>
</comment>
<dbReference type="GO" id="GO:0016651">
    <property type="term" value="F:oxidoreductase activity, acting on NAD(P)H"/>
    <property type="evidence" value="ECO:0007669"/>
    <property type="project" value="InterPro"/>
</dbReference>
<dbReference type="InterPro" id="IPR047122">
    <property type="entry name" value="Trans-enoyl_RdTase-like"/>
</dbReference>
<evidence type="ECO:0008006" key="6">
    <source>
        <dbReference type="Google" id="ProtNLM"/>
    </source>
</evidence>
<name>A0A4S8R9L9_9HELO</name>
<keyword evidence="5" id="KW-1185">Reference proteome</keyword>
<dbReference type="Proteomes" id="UP000308671">
    <property type="component" value="Unassembled WGS sequence"/>
</dbReference>
<accession>A0A4S8R9L9</accession>
<feature type="region of interest" description="Disordered" evidence="3">
    <location>
        <begin position="245"/>
        <end position="268"/>
    </location>
</feature>
<dbReference type="Gene3D" id="3.90.180.10">
    <property type="entry name" value="Medium-chain alcohol dehydrogenases, catalytic domain"/>
    <property type="match status" value="1"/>
</dbReference>
<reference evidence="4 5" key="1">
    <citation type="submission" date="2017-12" db="EMBL/GenBank/DDBJ databases">
        <title>Comparative genomics of Botrytis spp.</title>
        <authorList>
            <person name="Valero-Jimenez C.A."/>
            <person name="Tapia P."/>
            <person name="Veloso J."/>
            <person name="Silva-Moreno E."/>
            <person name="Staats M."/>
            <person name="Valdes J.H."/>
            <person name="Van Kan J.A.L."/>
        </authorList>
    </citation>
    <scope>NUCLEOTIDE SEQUENCE [LARGE SCALE GENOMIC DNA]</scope>
    <source>
        <strain evidence="4 5">MUCL435</strain>
    </source>
</reference>
<protein>
    <recommendedName>
        <fullName evidence="6">Enoyl reductase (ER) domain-containing protein</fullName>
    </recommendedName>
</protein>
<dbReference type="InterPro" id="IPR036291">
    <property type="entry name" value="NAD(P)-bd_dom_sf"/>
</dbReference>
<dbReference type="PANTHER" id="PTHR45348:SF2">
    <property type="entry name" value="ZINC-TYPE ALCOHOL DEHYDROGENASE-LIKE PROTEIN C2E1P3.01"/>
    <property type="match status" value="1"/>
</dbReference>
<dbReference type="SUPFAM" id="SSF50129">
    <property type="entry name" value="GroES-like"/>
    <property type="match status" value="1"/>
</dbReference>
<evidence type="ECO:0000313" key="5">
    <source>
        <dbReference type="Proteomes" id="UP000308671"/>
    </source>
</evidence>
<gene>
    <name evidence="4" type="ORF">BGAL_0128g00140</name>
</gene>
<dbReference type="SUPFAM" id="SSF51735">
    <property type="entry name" value="NAD(P)-binding Rossmann-fold domains"/>
    <property type="match status" value="1"/>
</dbReference>
<dbReference type="OrthoDB" id="10257049at2759"/>
<comment type="similarity">
    <text evidence="1">Belongs to the zinc-containing alcohol dehydrogenase family.</text>
</comment>
<dbReference type="EMBL" id="PQXL01000128">
    <property type="protein sequence ID" value="THV50979.1"/>
    <property type="molecule type" value="Genomic_DNA"/>
</dbReference>
<dbReference type="PANTHER" id="PTHR45348">
    <property type="entry name" value="HYPOTHETICAL OXIDOREDUCTASE (EUROFUNG)"/>
    <property type="match status" value="1"/>
</dbReference>
<proteinExistence type="inferred from homology"/>
<evidence type="ECO:0000256" key="2">
    <source>
        <dbReference type="ARBA" id="ARBA00023002"/>
    </source>
</evidence>
<evidence type="ECO:0000256" key="1">
    <source>
        <dbReference type="ARBA" id="ARBA00008072"/>
    </source>
</evidence>
<dbReference type="InterPro" id="IPR011032">
    <property type="entry name" value="GroES-like_sf"/>
</dbReference>
<evidence type="ECO:0000313" key="4">
    <source>
        <dbReference type="EMBL" id="THV50979.1"/>
    </source>
</evidence>
<organism evidence="4 5">
    <name type="scientific">Botrytis galanthina</name>
    <dbReference type="NCBI Taxonomy" id="278940"/>
    <lineage>
        <taxon>Eukaryota</taxon>
        <taxon>Fungi</taxon>
        <taxon>Dikarya</taxon>
        <taxon>Ascomycota</taxon>
        <taxon>Pezizomycotina</taxon>
        <taxon>Leotiomycetes</taxon>
        <taxon>Helotiales</taxon>
        <taxon>Sclerotiniaceae</taxon>
        <taxon>Botrytis</taxon>
    </lineage>
</organism>
<evidence type="ECO:0000256" key="3">
    <source>
        <dbReference type="SAM" id="MobiDB-lite"/>
    </source>
</evidence>
<dbReference type="Gene3D" id="3.40.50.720">
    <property type="entry name" value="NAD(P)-binding Rossmann-like Domain"/>
    <property type="match status" value="1"/>
</dbReference>
<keyword evidence="2" id="KW-0560">Oxidoreductase</keyword>